<dbReference type="PANTHER" id="PTHR33490">
    <property type="entry name" value="BLR5614 PROTEIN-RELATED"/>
    <property type="match status" value="1"/>
</dbReference>
<dbReference type="Gene3D" id="3.10.620.30">
    <property type="match status" value="1"/>
</dbReference>
<feature type="signal peptide" evidence="1">
    <location>
        <begin position="1"/>
        <end position="28"/>
    </location>
</feature>
<keyword evidence="1" id="KW-0732">Signal</keyword>
<gene>
    <name evidence="3" type="ORF">KGMB03357_21280</name>
</gene>
<reference evidence="3 4" key="1">
    <citation type="submission" date="2018-10" db="EMBL/GenBank/DDBJ databases">
        <title>Draft Genome Sequence of Anaerotignum sp. KCTC 15736.</title>
        <authorList>
            <person name="Choi S.H."/>
            <person name="Kim J.S."/>
            <person name="Kang S.W."/>
            <person name="Lee J.S."/>
            <person name="Park S.H."/>
        </authorList>
    </citation>
    <scope>NUCLEOTIDE SEQUENCE [LARGE SCALE GENOMIC DNA]</scope>
    <source>
        <strain evidence="3 4">KCTC 15736</strain>
    </source>
</reference>
<dbReference type="Proteomes" id="UP000287361">
    <property type="component" value="Unassembled WGS sequence"/>
</dbReference>
<evidence type="ECO:0000256" key="1">
    <source>
        <dbReference type="SAM" id="SignalP"/>
    </source>
</evidence>
<organism evidence="3 4">
    <name type="scientific">Anaerotignum faecicola</name>
    <dbReference type="NCBI Taxonomy" id="2358141"/>
    <lineage>
        <taxon>Bacteria</taxon>
        <taxon>Bacillati</taxon>
        <taxon>Bacillota</taxon>
        <taxon>Clostridia</taxon>
        <taxon>Lachnospirales</taxon>
        <taxon>Anaerotignaceae</taxon>
        <taxon>Anaerotignum</taxon>
    </lineage>
</organism>
<dbReference type="InterPro" id="IPR002931">
    <property type="entry name" value="Transglutaminase-like"/>
</dbReference>
<evidence type="ECO:0000313" key="3">
    <source>
        <dbReference type="EMBL" id="GCB30467.1"/>
    </source>
</evidence>
<dbReference type="OrthoDB" id="1817605at2"/>
<sequence>MKRLFSCVCTFVAAFILMSMTGVVTASASTGSIDTSHAKDGFVTVNYTSDSKLKVGIQYGDNKTSYKNCPSGKTAEFSLDQGDGTYTITVCENISGTTYQVVSRETVNAKIKNEYAPYLISTADVQFAAGDAVSQKAAEICKGAATDAEKVTAIYNYIAGHYTYDTKLADEITSGKVSKYIPDTSATLNSSKGICYDLSSLFAAMCRSQSIPCSLTKGYAGRSYHAWNKVNVDGAWYQIDLTYAVTERVLNANSLSDCVSPLHYAQQSDSLAIAA</sequence>
<dbReference type="InterPro" id="IPR038765">
    <property type="entry name" value="Papain-like_cys_pep_sf"/>
</dbReference>
<proteinExistence type="predicted"/>
<evidence type="ECO:0000313" key="4">
    <source>
        <dbReference type="Proteomes" id="UP000287361"/>
    </source>
</evidence>
<comment type="caution">
    <text evidence="3">The sequence shown here is derived from an EMBL/GenBank/DDBJ whole genome shotgun (WGS) entry which is preliminary data.</text>
</comment>
<dbReference type="Pfam" id="PF01841">
    <property type="entry name" value="Transglut_core"/>
    <property type="match status" value="1"/>
</dbReference>
<feature type="chain" id="PRO_5019335899" description="Transglutaminase-like domain-containing protein" evidence="1">
    <location>
        <begin position="29"/>
        <end position="275"/>
    </location>
</feature>
<dbReference type="PANTHER" id="PTHR33490:SF3">
    <property type="entry name" value="CONSERVED INTEGRAL MEMBRANE PROTEIN"/>
    <property type="match status" value="1"/>
</dbReference>
<name>A0A401LG34_9FIRM</name>
<evidence type="ECO:0000259" key="2">
    <source>
        <dbReference type="SMART" id="SM00460"/>
    </source>
</evidence>
<dbReference type="SMART" id="SM00460">
    <property type="entry name" value="TGc"/>
    <property type="match status" value="1"/>
</dbReference>
<feature type="domain" description="Transglutaminase-like" evidence="2">
    <location>
        <begin position="187"/>
        <end position="243"/>
    </location>
</feature>
<protein>
    <recommendedName>
        <fullName evidence="2">Transglutaminase-like domain-containing protein</fullName>
    </recommendedName>
</protein>
<dbReference type="AlphaFoldDB" id="A0A401LG34"/>
<keyword evidence="4" id="KW-1185">Reference proteome</keyword>
<accession>A0A401LG34</accession>
<dbReference type="SUPFAM" id="SSF54001">
    <property type="entry name" value="Cysteine proteinases"/>
    <property type="match status" value="1"/>
</dbReference>
<dbReference type="EMBL" id="BHVZ01000014">
    <property type="protein sequence ID" value="GCB30467.1"/>
    <property type="molecule type" value="Genomic_DNA"/>
</dbReference>